<feature type="transmembrane region" description="Helical" evidence="6">
    <location>
        <begin position="324"/>
        <end position="346"/>
    </location>
</feature>
<evidence type="ECO:0000313" key="8">
    <source>
        <dbReference type="EMBL" id="SOB88319.1"/>
    </source>
</evidence>
<dbReference type="EMBL" id="OBMI01000004">
    <property type="protein sequence ID" value="SOB88319.1"/>
    <property type="molecule type" value="Genomic_DNA"/>
</dbReference>
<dbReference type="InterPro" id="IPR044880">
    <property type="entry name" value="NCX_ion-bd_dom_sf"/>
</dbReference>
<comment type="subcellular location">
    <subcellularLocation>
        <location evidence="1">Membrane</location>
        <topology evidence="1">Multi-pass membrane protein</topology>
    </subcellularLocation>
</comment>
<evidence type="ECO:0000256" key="6">
    <source>
        <dbReference type="SAM" id="Phobius"/>
    </source>
</evidence>
<dbReference type="InterPro" id="IPR004837">
    <property type="entry name" value="NaCa_Exmemb"/>
</dbReference>
<accession>A0A285R3M6</accession>
<gene>
    <name evidence="8" type="ORF">SAMN06297144_3470</name>
</gene>
<evidence type="ECO:0000256" key="5">
    <source>
        <dbReference type="SAM" id="MobiDB-lite"/>
    </source>
</evidence>
<feature type="transmembrane region" description="Helical" evidence="6">
    <location>
        <begin position="114"/>
        <end position="133"/>
    </location>
</feature>
<dbReference type="Pfam" id="PF01699">
    <property type="entry name" value="Na_Ca_ex"/>
    <property type="match status" value="2"/>
</dbReference>
<evidence type="ECO:0000259" key="7">
    <source>
        <dbReference type="Pfam" id="PF01699"/>
    </source>
</evidence>
<reference evidence="8 9" key="1">
    <citation type="submission" date="2017-07" db="EMBL/GenBank/DDBJ databases">
        <authorList>
            <person name="Sun Z.S."/>
            <person name="Albrecht U."/>
            <person name="Echele G."/>
            <person name="Lee C.C."/>
        </authorList>
    </citation>
    <scope>NUCLEOTIDE SEQUENCE [LARGE SCALE GENOMIC DNA]</scope>
    <source>
        <strain evidence="8 9">CGMCC 1.12672</strain>
    </source>
</reference>
<dbReference type="OrthoDB" id="153124at2"/>
<feature type="transmembrane region" description="Helical" evidence="6">
    <location>
        <begin position="232"/>
        <end position="255"/>
    </location>
</feature>
<feature type="domain" description="Sodium/calcium exchanger membrane region" evidence="7">
    <location>
        <begin position="203"/>
        <end position="338"/>
    </location>
</feature>
<dbReference type="Gene3D" id="1.20.1420.30">
    <property type="entry name" value="NCX, central ion-binding region"/>
    <property type="match status" value="1"/>
</dbReference>
<keyword evidence="9" id="KW-1185">Reference proteome</keyword>
<keyword evidence="4 6" id="KW-0472">Membrane</keyword>
<name>A0A285R3M6_9SPHN</name>
<dbReference type="GO" id="GO:0016020">
    <property type="term" value="C:membrane"/>
    <property type="evidence" value="ECO:0007669"/>
    <property type="project" value="UniProtKB-SubCell"/>
</dbReference>
<organism evidence="8 9">
    <name type="scientific">Sphingomonas guangdongensis</name>
    <dbReference type="NCBI Taxonomy" id="1141890"/>
    <lineage>
        <taxon>Bacteria</taxon>
        <taxon>Pseudomonadati</taxon>
        <taxon>Pseudomonadota</taxon>
        <taxon>Alphaproteobacteria</taxon>
        <taxon>Sphingomonadales</taxon>
        <taxon>Sphingomonadaceae</taxon>
        <taxon>Sphingomonas</taxon>
    </lineage>
</organism>
<feature type="transmembrane region" description="Helical" evidence="6">
    <location>
        <begin position="12"/>
        <end position="29"/>
    </location>
</feature>
<evidence type="ECO:0000313" key="9">
    <source>
        <dbReference type="Proteomes" id="UP000219494"/>
    </source>
</evidence>
<evidence type="ECO:0000256" key="2">
    <source>
        <dbReference type="ARBA" id="ARBA00022692"/>
    </source>
</evidence>
<feature type="transmembrane region" description="Helical" evidence="6">
    <location>
        <begin position="49"/>
        <end position="71"/>
    </location>
</feature>
<feature type="region of interest" description="Disordered" evidence="5">
    <location>
        <begin position="170"/>
        <end position="189"/>
    </location>
</feature>
<feature type="transmembrane region" description="Helical" evidence="6">
    <location>
        <begin position="198"/>
        <end position="220"/>
    </location>
</feature>
<dbReference type="GO" id="GO:0055085">
    <property type="term" value="P:transmembrane transport"/>
    <property type="evidence" value="ECO:0007669"/>
    <property type="project" value="InterPro"/>
</dbReference>
<dbReference type="AlphaFoldDB" id="A0A285R3M6"/>
<protein>
    <submittedName>
        <fullName evidence="8">Cation:H+ antiporter</fullName>
    </submittedName>
</protein>
<dbReference type="RefSeq" id="WP_097065210.1">
    <property type="nucleotide sequence ID" value="NZ_OBMI01000004.1"/>
</dbReference>
<evidence type="ECO:0000256" key="3">
    <source>
        <dbReference type="ARBA" id="ARBA00022989"/>
    </source>
</evidence>
<feature type="transmembrane region" description="Helical" evidence="6">
    <location>
        <begin position="139"/>
        <end position="161"/>
    </location>
</feature>
<keyword evidence="2 6" id="KW-0812">Transmembrane</keyword>
<keyword evidence="3 6" id="KW-1133">Transmembrane helix</keyword>
<feature type="transmembrane region" description="Helical" evidence="6">
    <location>
        <begin position="262"/>
        <end position="280"/>
    </location>
</feature>
<feature type="transmembrane region" description="Helical" evidence="6">
    <location>
        <begin position="83"/>
        <end position="102"/>
    </location>
</feature>
<proteinExistence type="predicted"/>
<evidence type="ECO:0000256" key="1">
    <source>
        <dbReference type="ARBA" id="ARBA00004141"/>
    </source>
</evidence>
<dbReference type="Proteomes" id="UP000219494">
    <property type="component" value="Unassembled WGS sequence"/>
</dbReference>
<sequence>MPLPDPATLPLWLSVTLFAAAGGVIWLTGSRLTVRLDSVAARTGLDRAFLGMLLLGGITALPEVATLISASSLGRPALAVNNLLGAAAINVLLLAIVDGFVGRSAVTGIVAQPSTMMMAATAMIVLVLIAATVTIGDVAIPGIGIGVACALISLICTLCFWMSATHDRRSPWTVDEDGDKRPDTQPTAPVTERSLPRLWLEVAGCGVLIFATGFVLSRLGDGLARQLGLTSAAVGFALMGPATALPELGTIIAALRINRPEMAFGQVLGTNFVSFALLPLGDAVYRGAPIIATLGRFEQLSALLGATLIGIFMVGLLEHRDRTVLRMGIDSVLVILVFIAGAATLIQL</sequence>
<feature type="domain" description="Sodium/calcium exchanger membrane region" evidence="7">
    <location>
        <begin position="14"/>
        <end position="154"/>
    </location>
</feature>
<feature type="transmembrane region" description="Helical" evidence="6">
    <location>
        <begin position="300"/>
        <end position="317"/>
    </location>
</feature>
<evidence type="ECO:0000256" key="4">
    <source>
        <dbReference type="ARBA" id="ARBA00023136"/>
    </source>
</evidence>